<proteinExistence type="predicted"/>
<evidence type="ECO:0000256" key="1">
    <source>
        <dbReference type="SAM" id="MobiDB-lite"/>
    </source>
</evidence>
<reference evidence="2 3" key="1">
    <citation type="journal article" date="2018" name="Nat. Ecol. Evol.">
        <title>Pezizomycetes genomes reveal the molecular basis of ectomycorrhizal truffle lifestyle.</title>
        <authorList>
            <person name="Murat C."/>
            <person name="Payen T."/>
            <person name="Noel B."/>
            <person name="Kuo A."/>
            <person name="Morin E."/>
            <person name="Chen J."/>
            <person name="Kohler A."/>
            <person name="Krizsan K."/>
            <person name="Balestrini R."/>
            <person name="Da Silva C."/>
            <person name="Montanini B."/>
            <person name="Hainaut M."/>
            <person name="Levati E."/>
            <person name="Barry K.W."/>
            <person name="Belfiori B."/>
            <person name="Cichocki N."/>
            <person name="Clum A."/>
            <person name="Dockter R.B."/>
            <person name="Fauchery L."/>
            <person name="Guy J."/>
            <person name="Iotti M."/>
            <person name="Le Tacon F."/>
            <person name="Lindquist E.A."/>
            <person name="Lipzen A."/>
            <person name="Malagnac F."/>
            <person name="Mello A."/>
            <person name="Molinier V."/>
            <person name="Miyauchi S."/>
            <person name="Poulain J."/>
            <person name="Riccioni C."/>
            <person name="Rubini A."/>
            <person name="Sitrit Y."/>
            <person name="Splivallo R."/>
            <person name="Traeger S."/>
            <person name="Wang M."/>
            <person name="Zifcakova L."/>
            <person name="Wipf D."/>
            <person name="Zambonelli A."/>
            <person name="Paolocci F."/>
            <person name="Nowrousian M."/>
            <person name="Ottonello S."/>
            <person name="Baldrian P."/>
            <person name="Spatafora J.W."/>
            <person name="Henrissat B."/>
            <person name="Nagy L.G."/>
            <person name="Aury J.M."/>
            <person name="Wincker P."/>
            <person name="Grigoriev I.V."/>
            <person name="Bonfante P."/>
            <person name="Martin F.M."/>
        </authorList>
    </citation>
    <scope>NUCLEOTIDE SEQUENCE [LARGE SCALE GENOMIC DNA]</scope>
    <source>
        <strain evidence="2 3">RN42</strain>
    </source>
</reference>
<accession>A0A3N4HW22</accession>
<sequence>MGPRCPPPHQFDSLLPLQRTSTETSNSHTFLNFESPTFAFSVQVTHFLQHNINNNNNNSTTIKMARTKESKERLNKWRAQKAAKRATADAASLASFSTLPAPSSATSDTSAVSSISTLSDTSPLTSFSVPPTMSSPEHLASPPAQTNQAAVEFAALQARLNFLSDYLARQRAAESASDSSDSTFALAMEDELDIPCLLACLEADMEAWYLKYGAEYSANGIDSDVTPPVEEKEKELPTPSGVSVPVVSKRTARVTKATARERDSKSPTGAGVGKKVRQPRAKKAVATPKSEATTDPEFVKCFGEFLLCIAQEGYEMPLEESRCAWGEYTQTLAPGPGMQLLGD</sequence>
<organism evidence="2 3">
    <name type="scientific">Ascobolus immersus RN42</name>
    <dbReference type="NCBI Taxonomy" id="1160509"/>
    <lineage>
        <taxon>Eukaryota</taxon>
        <taxon>Fungi</taxon>
        <taxon>Dikarya</taxon>
        <taxon>Ascomycota</taxon>
        <taxon>Pezizomycotina</taxon>
        <taxon>Pezizomycetes</taxon>
        <taxon>Pezizales</taxon>
        <taxon>Ascobolaceae</taxon>
        <taxon>Ascobolus</taxon>
    </lineage>
</organism>
<keyword evidence="3" id="KW-1185">Reference proteome</keyword>
<evidence type="ECO:0000313" key="2">
    <source>
        <dbReference type="EMBL" id="RPA77995.1"/>
    </source>
</evidence>
<name>A0A3N4HW22_ASCIM</name>
<gene>
    <name evidence="2" type="ORF">BJ508DRAFT_161453</name>
</gene>
<feature type="region of interest" description="Disordered" evidence="1">
    <location>
        <begin position="126"/>
        <end position="146"/>
    </location>
</feature>
<feature type="compositionally biased region" description="Basic residues" evidence="1">
    <location>
        <begin position="274"/>
        <end position="283"/>
    </location>
</feature>
<dbReference type="Proteomes" id="UP000275078">
    <property type="component" value="Unassembled WGS sequence"/>
</dbReference>
<feature type="compositionally biased region" description="Low complexity" evidence="1">
    <location>
        <begin position="237"/>
        <end position="248"/>
    </location>
</feature>
<dbReference type="EMBL" id="ML119717">
    <property type="protein sequence ID" value="RPA77995.1"/>
    <property type="molecule type" value="Genomic_DNA"/>
</dbReference>
<dbReference type="AlphaFoldDB" id="A0A3N4HW22"/>
<feature type="region of interest" description="Disordered" evidence="1">
    <location>
        <begin position="222"/>
        <end position="289"/>
    </location>
</feature>
<evidence type="ECO:0000313" key="3">
    <source>
        <dbReference type="Proteomes" id="UP000275078"/>
    </source>
</evidence>
<protein>
    <submittedName>
        <fullName evidence="2">Uncharacterized protein</fullName>
    </submittedName>
</protein>